<protein>
    <submittedName>
        <fullName evidence="2">Uncharacterized protein</fullName>
    </submittedName>
</protein>
<keyword evidence="3" id="KW-1185">Reference proteome</keyword>
<sequence>MNGKTGLGRVRLPYAPDDDIAAEELMGLELRSPLIDRWRAMITDEYVLQTYRVLKSIDRTVSNTFAHRNAEVRCVRADFQAGRITDEQRAAAVEEYESWKCAALVFQARVKLRLRQVRHRVRQLNGDAAFDAVRDTLLRLAVAVAEHQETVKRHDATGADRLLWVRLTTLTMPAWHDEEAERIPLAEALRQHRALLYPDTTASADTATPSSGAHSLRPCFSGSGQGPDE</sequence>
<feature type="compositionally biased region" description="Low complexity" evidence="1">
    <location>
        <begin position="202"/>
        <end position="211"/>
    </location>
</feature>
<reference evidence="2 3" key="1">
    <citation type="submission" date="2016-10" db="EMBL/GenBank/DDBJ databases">
        <authorList>
            <person name="de Groot N.N."/>
        </authorList>
    </citation>
    <scope>NUCLEOTIDE SEQUENCE [LARGE SCALE GENOMIC DNA]</scope>
    <source>
        <strain evidence="2 3">DSM 44149</strain>
    </source>
</reference>
<organism evidence="2 3">
    <name type="scientific">Allokutzneria albata</name>
    <name type="common">Kibdelosporangium albatum</name>
    <dbReference type="NCBI Taxonomy" id="211114"/>
    <lineage>
        <taxon>Bacteria</taxon>
        <taxon>Bacillati</taxon>
        <taxon>Actinomycetota</taxon>
        <taxon>Actinomycetes</taxon>
        <taxon>Pseudonocardiales</taxon>
        <taxon>Pseudonocardiaceae</taxon>
        <taxon>Allokutzneria</taxon>
    </lineage>
</organism>
<dbReference type="STRING" id="211114.SAMN04489726_4706"/>
<evidence type="ECO:0000256" key="1">
    <source>
        <dbReference type="SAM" id="MobiDB-lite"/>
    </source>
</evidence>
<dbReference type="EMBL" id="LT629701">
    <property type="protein sequence ID" value="SDN06187.1"/>
    <property type="molecule type" value="Genomic_DNA"/>
</dbReference>
<proteinExistence type="predicted"/>
<dbReference type="RefSeq" id="WP_156051632.1">
    <property type="nucleotide sequence ID" value="NZ_JOEF01000030.1"/>
</dbReference>
<gene>
    <name evidence="2" type="ORF">SAMN04489726_4706</name>
</gene>
<dbReference type="Proteomes" id="UP000183376">
    <property type="component" value="Chromosome I"/>
</dbReference>
<evidence type="ECO:0000313" key="2">
    <source>
        <dbReference type="EMBL" id="SDN06187.1"/>
    </source>
</evidence>
<accession>A0A1G9YAU8</accession>
<dbReference type="AlphaFoldDB" id="A0A1G9YAU8"/>
<evidence type="ECO:0000313" key="3">
    <source>
        <dbReference type="Proteomes" id="UP000183376"/>
    </source>
</evidence>
<feature type="region of interest" description="Disordered" evidence="1">
    <location>
        <begin position="202"/>
        <end position="229"/>
    </location>
</feature>
<dbReference type="OrthoDB" id="3699765at2"/>
<dbReference type="eggNOG" id="ENOG5031YA2">
    <property type="taxonomic scope" value="Bacteria"/>
</dbReference>
<name>A0A1G9YAU8_ALLAB</name>